<feature type="compositionally biased region" description="Basic and acidic residues" evidence="1">
    <location>
        <begin position="97"/>
        <end position="114"/>
    </location>
</feature>
<evidence type="ECO:0000313" key="3">
    <source>
        <dbReference type="Proteomes" id="UP001500889"/>
    </source>
</evidence>
<organism evidence="2 3">
    <name type="scientific">Drosophila madeirensis</name>
    <name type="common">Fruit fly</name>
    <dbReference type="NCBI Taxonomy" id="30013"/>
    <lineage>
        <taxon>Eukaryota</taxon>
        <taxon>Metazoa</taxon>
        <taxon>Ecdysozoa</taxon>
        <taxon>Arthropoda</taxon>
        <taxon>Hexapoda</taxon>
        <taxon>Insecta</taxon>
        <taxon>Pterygota</taxon>
        <taxon>Neoptera</taxon>
        <taxon>Endopterygota</taxon>
        <taxon>Diptera</taxon>
        <taxon>Brachycera</taxon>
        <taxon>Muscomorpha</taxon>
        <taxon>Ephydroidea</taxon>
        <taxon>Drosophilidae</taxon>
        <taxon>Drosophila</taxon>
        <taxon>Sophophora</taxon>
    </lineage>
</organism>
<evidence type="ECO:0000313" key="2">
    <source>
        <dbReference type="EMBL" id="BFF90349.1"/>
    </source>
</evidence>
<protein>
    <submittedName>
        <fullName evidence="2">Uncharacterized protein</fullName>
    </submittedName>
</protein>
<gene>
    <name evidence="2" type="ORF">DMAD_08891</name>
</gene>
<sequence>MFCKDKSSPYVYSMYSKRNDKLQRLREQYARMHRINDRAIDMKMRQVRLHRLFREIEDIREEMPTNGVVGGPKPVPMRRHLLPEEPPIESETESEYWQDKQPPKPTTTKKDGKELSPSNNTESSPAVYSLCYF</sequence>
<feature type="compositionally biased region" description="Polar residues" evidence="1">
    <location>
        <begin position="116"/>
        <end position="126"/>
    </location>
</feature>
<accession>A0AAU9F2T1</accession>
<dbReference type="EMBL" id="AP029263">
    <property type="protein sequence ID" value="BFF90349.1"/>
    <property type="molecule type" value="Genomic_DNA"/>
</dbReference>
<dbReference type="Proteomes" id="UP001500889">
    <property type="component" value="Chromosome O"/>
</dbReference>
<feature type="compositionally biased region" description="Acidic residues" evidence="1">
    <location>
        <begin position="86"/>
        <end position="96"/>
    </location>
</feature>
<keyword evidence="3" id="KW-1185">Reference proteome</keyword>
<name>A0AAU9F2T1_DROMD</name>
<evidence type="ECO:0000256" key="1">
    <source>
        <dbReference type="SAM" id="MobiDB-lite"/>
    </source>
</evidence>
<proteinExistence type="predicted"/>
<reference evidence="2 3" key="1">
    <citation type="submission" date="2024-02" db="EMBL/GenBank/DDBJ databases">
        <title>A chromosome-level genome assembly of Drosophila madeirensis, a fruit fly species endemic to Madeira island.</title>
        <authorList>
            <person name="Tomihara K."/>
            <person name="Llopart A."/>
            <person name="Yamamoto D."/>
        </authorList>
    </citation>
    <scope>NUCLEOTIDE SEQUENCE [LARGE SCALE GENOMIC DNA]</scope>
    <source>
        <strain evidence="2 3">RF1</strain>
    </source>
</reference>
<feature type="region of interest" description="Disordered" evidence="1">
    <location>
        <begin position="64"/>
        <end position="133"/>
    </location>
</feature>
<dbReference type="AlphaFoldDB" id="A0AAU9F2T1"/>